<dbReference type="Proteomes" id="UP001142175">
    <property type="component" value="Unassembled WGS sequence"/>
</dbReference>
<evidence type="ECO:0000313" key="1">
    <source>
        <dbReference type="EMBL" id="MCR9016663.1"/>
    </source>
</evidence>
<comment type="caution">
    <text evidence="1">The sequence shown here is derived from an EMBL/GenBank/DDBJ whole genome shotgun (WGS) entry which is preliminary data.</text>
</comment>
<evidence type="ECO:0008006" key="3">
    <source>
        <dbReference type="Google" id="ProtNLM"/>
    </source>
</evidence>
<gene>
    <name evidence="1" type="ORF">NU887_16610</name>
</gene>
<dbReference type="EMBL" id="JANSUY010000017">
    <property type="protein sequence ID" value="MCR9016663.1"/>
    <property type="molecule type" value="Genomic_DNA"/>
</dbReference>
<dbReference type="RefSeq" id="WP_258424510.1">
    <property type="nucleotide sequence ID" value="NZ_JANSUY010000017.1"/>
</dbReference>
<dbReference type="AlphaFoldDB" id="A0A9X2P992"/>
<dbReference type="PROSITE" id="PS51257">
    <property type="entry name" value="PROKAR_LIPOPROTEIN"/>
    <property type="match status" value="1"/>
</dbReference>
<protein>
    <recommendedName>
        <fullName evidence="3">Lipoprotein</fullName>
    </recommendedName>
</protein>
<keyword evidence="2" id="KW-1185">Reference proteome</keyword>
<name>A0A9X2P992_9BACT</name>
<proteinExistence type="predicted"/>
<reference evidence="1" key="1">
    <citation type="submission" date="2022-08" db="EMBL/GenBank/DDBJ databases">
        <authorList>
            <person name="Zhang D."/>
        </authorList>
    </citation>
    <scope>NUCLEOTIDE SEQUENCE</scope>
    <source>
        <strain evidence="1">XJ19-11</strain>
    </source>
</reference>
<sequence>MKNLYHLLLFSFVISFALSCSGKKEVEGDPKIYAEANGYLQKSLDLREEITGFEKQLKESGSDYSELKEELKTWDKDIIEVPGFEHSHDDEHQRAYHVHNPMKPFKDTEHLDYQKVMHAEIAQLHEKFKRLTLPEVMEENK</sequence>
<organism evidence="1 2">
    <name type="scientific">Aquiflexum gelatinilyticum</name>
    <dbReference type="NCBI Taxonomy" id="2961943"/>
    <lineage>
        <taxon>Bacteria</taxon>
        <taxon>Pseudomonadati</taxon>
        <taxon>Bacteroidota</taxon>
        <taxon>Cytophagia</taxon>
        <taxon>Cytophagales</taxon>
        <taxon>Cyclobacteriaceae</taxon>
        <taxon>Aquiflexum</taxon>
    </lineage>
</organism>
<accession>A0A9X2P992</accession>
<evidence type="ECO:0000313" key="2">
    <source>
        <dbReference type="Proteomes" id="UP001142175"/>
    </source>
</evidence>